<comment type="caution">
    <text evidence="1">The sequence shown here is derived from an EMBL/GenBank/DDBJ whole genome shotgun (WGS) entry which is preliminary data.</text>
</comment>
<keyword evidence="2" id="KW-1185">Reference proteome</keyword>
<dbReference type="Proteomes" id="UP001221757">
    <property type="component" value="Unassembled WGS sequence"/>
</dbReference>
<proteinExistence type="predicted"/>
<accession>A0AAD7GQM7</accession>
<organism evidence="1 2">
    <name type="scientific">Mycena rosella</name>
    <name type="common">Pink bonnet</name>
    <name type="synonym">Agaricus rosellus</name>
    <dbReference type="NCBI Taxonomy" id="1033263"/>
    <lineage>
        <taxon>Eukaryota</taxon>
        <taxon>Fungi</taxon>
        <taxon>Dikarya</taxon>
        <taxon>Basidiomycota</taxon>
        <taxon>Agaricomycotina</taxon>
        <taxon>Agaricomycetes</taxon>
        <taxon>Agaricomycetidae</taxon>
        <taxon>Agaricales</taxon>
        <taxon>Marasmiineae</taxon>
        <taxon>Mycenaceae</taxon>
        <taxon>Mycena</taxon>
    </lineage>
</organism>
<protein>
    <submittedName>
        <fullName evidence="1">Uncharacterized protein</fullName>
    </submittedName>
</protein>
<evidence type="ECO:0000313" key="2">
    <source>
        <dbReference type="Proteomes" id="UP001221757"/>
    </source>
</evidence>
<sequence length="174" mass="18668">MAILQARGTPGTIQRWIVSLGAETSPWFRAVCIENSEETTQAPGLFGAPGGGHNLQQSRSNCNLCSSRDCSHAHVSRKKHSAFTVWQTQDNVHAPCMQNAPSACTASNDTSRLQLLSQGKRTCECQHVADTLTGIARSARCGKSTFSDVSTDVALGAAILCTTEPRVFHRVVVV</sequence>
<name>A0AAD7GQM7_MYCRO</name>
<gene>
    <name evidence="1" type="ORF">B0H17DRAFT_1128746</name>
</gene>
<dbReference type="AlphaFoldDB" id="A0AAD7GQM7"/>
<evidence type="ECO:0000313" key="1">
    <source>
        <dbReference type="EMBL" id="KAJ7700324.1"/>
    </source>
</evidence>
<reference evidence="1" key="1">
    <citation type="submission" date="2023-03" db="EMBL/GenBank/DDBJ databases">
        <title>Massive genome expansion in bonnet fungi (Mycena s.s.) driven by repeated elements and novel gene families across ecological guilds.</title>
        <authorList>
            <consortium name="Lawrence Berkeley National Laboratory"/>
            <person name="Harder C.B."/>
            <person name="Miyauchi S."/>
            <person name="Viragh M."/>
            <person name="Kuo A."/>
            <person name="Thoen E."/>
            <person name="Andreopoulos B."/>
            <person name="Lu D."/>
            <person name="Skrede I."/>
            <person name="Drula E."/>
            <person name="Henrissat B."/>
            <person name="Morin E."/>
            <person name="Kohler A."/>
            <person name="Barry K."/>
            <person name="LaButti K."/>
            <person name="Morin E."/>
            <person name="Salamov A."/>
            <person name="Lipzen A."/>
            <person name="Mereny Z."/>
            <person name="Hegedus B."/>
            <person name="Baldrian P."/>
            <person name="Stursova M."/>
            <person name="Weitz H."/>
            <person name="Taylor A."/>
            <person name="Grigoriev I.V."/>
            <person name="Nagy L.G."/>
            <person name="Martin F."/>
            <person name="Kauserud H."/>
        </authorList>
    </citation>
    <scope>NUCLEOTIDE SEQUENCE</scope>
    <source>
        <strain evidence="1">CBHHK067</strain>
    </source>
</reference>
<dbReference type="EMBL" id="JARKIE010000020">
    <property type="protein sequence ID" value="KAJ7700324.1"/>
    <property type="molecule type" value="Genomic_DNA"/>
</dbReference>